<keyword evidence="1" id="KW-0966">Cell projection</keyword>
<dbReference type="EMBL" id="GL349481">
    <property type="protein sequence ID" value="KNC53421.1"/>
    <property type="molecule type" value="Genomic_DNA"/>
</dbReference>
<accession>A0A0L0DN17</accession>
<dbReference type="InterPro" id="IPR005334">
    <property type="entry name" value="Tctex-1-like"/>
</dbReference>
<dbReference type="PANTHER" id="PTHR21255">
    <property type="entry name" value="T-COMPLEX-ASSOCIATED-TESTIS-EXPRESSED 1/ DYNEIN LIGHT CHAIN"/>
    <property type="match status" value="1"/>
</dbReference>
<reference evidence="1 2" key="1">
    <citation type="submission" date="2010-05" db="EMBL/GenBank/DDBJ databases">
        <title>The Genome Sequence of Thecamonas trahens ATCC 50062.</title>
        <authorList>
            <consortium name="The Broad Institute Genome Sequencing Platform"/>
            <person name="Russ C."/>
            <person name="Cuomo C."/>
            <person name="Shea T."/>
            <person name="Young S.K."/>
            <person name="Zeng Q."/>
            <person name="Koehrsen M."/>
            <person name="Haas B."/>
            <person name="Borodovsky M."/>
            <person name="Guigo R."/>
            <person name="Alvarado L."/>
            <person name="Berlin A."/>
            <person name="Bochicchio J."/>
            <person name="Borenstein D."/>
            <person name="Chapman S."/>
            <person name="Chen Z."/>
            <person name="Freedman E."/>
            <person name="Gellesch M."/>
            <person name="Goldberg J."/>
            <person name="Griggs A."/>
            <person name="Gujja S."/>
            <person name="Heilman E."/>
            <person name="Heiman D."/>
            <person name="Hepburn T."/>
            <person name="Howarth C."/>
            <person name="Jen D."/>
            <person name="Larson L."/>
            <person name="Mehta T."/>
            <person name="Park D."/>
            <person name="Pearson M."/>
            <person name="Roberts A."/>
            <person name="Saif S."/>
            <person name="Shenoy N."/>
            <person name="Sisk P."/>
            <person name="Stolte C."/>
            <person name="Sykes S."/>
            <person name="Thomson T."/>
            <person name="Walk T."/>
            <person name="White J."/>
            <person name="Yandava C."/>
            <person name="Burger G."/>
            <person name="Gray M.W."/>
            <person name="Holland P.W.H."/>
            <person name="King N."/>
            <person name="Lang F.B.F."/>
            <person name="Roger A.J."/>
            <person name="Ruiz-Trillo I."/>
            <person name="Lander E."/>
            <person name="Nusbaum C."/>
        </authorList>
    </citation>
    <scope>NUCLEOTIDE SEQUENCE [LARGE SCALE GENOMIC DNA]</scope>
    <source>
        <strain evidence="1 2">ATCC 50062</strain>
    </source>
</reference>
<name>A0A0L0DN17_THETB</name>
<dbReference type="GO" id="GO:0007018">
    <property type="term" value="P:microtubule-based movement"/>
    <property type="evidence" value="ECO:0007669"/>
    <property type="project" value="TreeGrafter"/>
</dbReference>
<dbReference type="PANTHER" id="PTHR21255:SF7">
    <property type="entry name" value="DYNEIN LIGHT CHAIN TCTEX-TYPE PROTEIN 2B"/>
    <property type="match status" value="1"/>
</dbReference>
<dbReference type="OMA" id="FYSSSRC"/>
<dbReference type="OrthoDB" id="10260741at2759"/>
<dbReference type="AlphaFoldDB" id="A0A0L0DN17"/>
<dbReference type="Pfam" id="PF03645">
    <property type="entry name" value="Tctex-1"/>
    <property type="match status" value="1"/>
</dbReference>
<keyword evidence="2" id="KW-1185">Reference proteome</keyword>
<dbReference type="Proteomes" id="UP000054408">
    <property type="component" value="Unassembled WGS sequence"/>
</dbReference>
<sequence>MDLFEGSENTYQLGPHEGQKYVVDETLEAWLGDKEYEAAAASKWTVELTQVVEEAVREMEFPRYKIVVQVVLGENKGQGINTVSRCLWSVETDGWASSSYKNASIFCTAMVFGVYFE</sequence>
<protein>
    <submittedName>
        <fullName evidence="1">Flagellar outer dynein arm light chain 2</fullName>
    </submittedName>
</protein>
<dbReference type="GeneID" id="25567506"/>
<dbReference type="eggNOG" id="KOG4108">
    <property type="taxonomic scope" value="Eukaryota"/>
</dbReference>
<dbReference type="GO" id="GO:0005868">
    <property type="term" value="C:cytoplasmic dynein complex"/>
    <property type="evidence" value="ECO:0007669"/>
    <property type="project" value="TreeGrafter"/>
</dbReference>
<keyword evidence="1" id="KW-0969">Cilium</keyword>
<dbReference type="STRING" id="461836.A0A0L0DN17"/>
<dbReference type="CDD" id="cd21459">
    <property type="entry name" value="DLC-like_TCTEX1D2"/>
    <property type="match status" value="1"/>
</dbReference>
<evidence type="ECO:0000313" key="2">
    <source>
        <dbReference type="Proteomes" id="UP000054408"/>
    </source>
</evidence>
<proteinExistence type="predicted"/>
<dbReference type="Gene3D" id="3.30.1140.40">
    <property type="entry name" value="Tctex-1"/>
    <property type="match status" value="1"/>
</dbReference>
<dbReference type="GO" id="GO:0045505">
    <property type="term" value="F:dynein intermediate chain binding"/>
    <property type="evidence" value="ECO:0007669"/>
    <property type="project" value="TreeGrafter"/>
</dbReference>
<dbReference type="InterPro" id="IPR038586">
    <property type="entry name" value="Tctex-1-like_sf"/>
</dbReference>
<dbReference type="GO" id="GO:0005737">
    <property type="term" value="C:cytoplasm"/>
    <property type="evidence" value="ECO:0007669"/>
    <property type="project" value="TreeGrafter"/>
</dbReference>
<dbReference type="RefSeq" id="XP_013754459.1">
    <property type="nucleotide sequence ID" value="XM_013899005.1"/>
</dbReference>
<evidence type="ECO:0000313" key="1">
    <source>
        <dbReference type="EMBL" id="KNC53421.1"/>
    </source>
</evidence>
<keyword evidence="1" id="KW-0282">Flagellum</keyword>
<organism evidence="1 2">
    <name type="scientific">Thecamonas trahens ATCC 50062</name>
    <dbReference type="NCBI Taxonomy" id="461836"/>
    <lineage>
        <taxon>Eukaryota</taxon>
        <taxon>Apusozoa</taxon>
        <taxon>Apusomonadida</taxon>
        <taxon>Apusomonadidae</taxon>
        <taxon>Thecamonas</taxon>
    </lineage>
</organism>
<gene>
    <name evidence="1" type="ORF">AMSG_08928</name>
</gene>